<name>A0A0K9NK40_ZOSMR</name>
<dbReference type="Proteomes" id="UP000036987">
    <property type="component" value="Unassembled WGS sequence"/>
</dbReference>
<dbReference type="InterPro" id="IPR036188">
    <property type="entry name" value="FAD/NAD-bd_sf"/>
</dbReference>
<gene>
    <name evidence="7" type="ORF">ZOSMA_8G01450</name>
</gene>
<evidence type="ECO:0000256" key="3">
    <source>
        <dbReference type="ARBA" id="ARBA00022827"/>
    </source>
</evidence>
<evidence type="ECO:0000313" key="8">
    <source>
        <dbReference type="Proteomes" id="UP000036987"/>
    </source>
</evidence>
<comment type="caution">
    <text evidence="7">The sequence shown here is derived from an EMBL/GenBank/DDBJ whole genome shotgun (WGS) entry which is preliminary data.</text>
</comment>
<evidence type="ECO:0000256" key="2">
    <source>
        <dbReference type="ARBA" id="ARBA00022630"/>
    </source>
</evidence>
<evidence type="ECO:0000256" key="1">
    <source>
        <dbReference type="ARBA" id="ARBA00006442"/>
    </source>
</evidence>
<evidence type="ECO:0000256" key="5">
    <source>
        <dbReference type="ARBA" id="ARBA00057036"/>
    </source>
</evidence>
<dbReference type="STRING" id="29655.A0A0K9NK40"/>
<dbReference type="SUPFAM" id="SSF51905">
    <property type="entry name" value="FAD/NAD(P)-binding domain"/>
    <property type="match status" value="1"/>
</dbReference>
<keyword evidence="3" id="KW-0274">FAD</keyword>
<dbReference type="PANTHER" id="PTHR43735:SF3">
    <property type="entry name" value="FERROPTOSIS SUPPRESSOR PROTEIN 1"/>
    <property type="match status" value="1"/>
</dbReference>
<protein>
    <submittedName>
        <fullName evidence="7">Putative Apoptosis-inducing factor</fullName>
    </submittedName>
</protein>
<accession>A0A0K9NK40</accession>
<keyword evidence="2" id="KW-0285">Flavoprotein</keyword>
<dbReference type="PRINTS" id="PR00368">
    <property type="entry name" value="FADPNR"/>
</dbReference>
<dbReference type="GO" id="GO:0004174">
    <property type="term" value="F:electron-transferring-flavoprotein dehydrogenase activity"/>
    <property type="evidence" value="ECO:0000318"/>
    <property type="project" value="GO_Central"/>
</dbReference>
<dbReference type="FunFam" id="3.50.50.100:FF:000006">
    <property type="entry name" value="apoptosis-inducing factor 2"/>
    <property type="match status" value="1"/>
</dbReference>
<evidence type="ECO:0000256" key="4">
    <source>
        <dbReference type="ARBA" id="ARBA00023002"/>
    </source>
</evidence>
<dbReference type="GO" id="GO:0005737">
    <property type="term" value="C:cytoplasm"/>
    <property type="evidence" value="ECO:0000318"/>
    <property type="project" value="GO_Central"/>
</dbReference>
<dbReference type="InterPro" id="IPR023753">
    <property type="entry name" value="FAD/NAD-binding_dom"/>
</dbReference>
<keyword evidence="4" id="KW-0560">Oxidoreductase</keyword>
<comment type="similarity">
    <text evidence="1">Belongs to the FAD-dependent oxidoreductase family.</text>
</comment>
<dbReference type="AlphaFoldDB" id="A0A0K9NK40"/>
<dbReference type="OrthoDB" id="202203at2759"/>
<sequence length="354" mass="38497">MAGKKPCVVIVGGGIAGGTVAKALQSHSDVVLIDPKEYFEITWAEMRAKVEPTFADRTIINHKEYLTNVNLMTTTAVDIKSKEVMTKDGRLVPYDYLIIATGHHDPYPVTKGDRLREFQADNKKIKDSSCILIVGGGPSGVELAGEIAVDYPDKKVTLVHKGPRLMEFVGPKASAKAMKWFKENGVDVLLDQKVDLEHSSDGVYSTTAGKTINADCIFICTGKPFGSSWLRESILKDCVNQQGQLMVDEHLKVKGHSNIFAIGDITDVNEMKQGYIAQEHAALVAKNLQILVKGGQESKLGSYKPAGAMAIVTLGRKNAVAQFPFATVSGCIPRMIKSKDLFVGMTRKKMGLKG</sequence>
<evidence type="ECO:0000259" key="6">
    <source>
        <dbReference type="Pfam" id="PF07992"/>
    </source>
</evidence>
<reference evidence="8" key="1">
    <citation type="journal article" date="2016" name="Nature">
        <title>The genome of the seagrass Zostera marina reveals angiosperm adaptation to the sea.</title>
        <authorList>
            <person name="Olsen J.L."/>
            <person name="Rouze P."/>
            <person name="Verhelst B."/>
            <person name="Lin Y.-C."/>
            <person name="Bayer T."/>
            <person name="Collen J."/>
            <person name="Dattolo E."/>
            <person name="De Paoli E."/>
            <person name="Dittami S."/>
            <person name="Maumus F."/>
            <person name="Michel G."/>
            <person name="Kersting A."/>
            <person name="Lauritano C."/>
            <person name="Lohaus R."/>
            <person name="Toepel M."/>
            <person name="Tonon T."/>
            <person name="Vanneste K."/>
            <person name="Amirebrahimi M."/>
            <person name="Brakel J."/>
            <person name="Bostroem C."/>
            <person name="Chovatia M."/>
            <person name="Grimwood J."/>
            <person name="Jenkins J.W."/>
            <person name="Jueterbock A."/>
            <person name="Mraz A."/>
            <person name="Stam W.T."/>
            <person name="Tice H."/>
            <person name="Bornberg-Bauer E."/>
            <person name="Green P.J."/>
            <person name="Pearson G.A."/>
            <person name="Procaccini G."/>
            <person name="Duarte C.M."/>
            <person name="Schmutz J."/>
            <person name="Reusch T.B.H."/>
            <person name="Van de Peer Y."/>
        </authorList>
    </citation>
    <scope>NUCLEOTIDE SEQUENCE [LARGE SCALE GENOMIC DNA]</scope>
    <source>
        <strain evidence="8">cv. Finnish</strain>
    </source>
</reference>
<keyword evidence="8" id="KW-1185">Reference proteome</keyword>
<dbReference type="PANTHER" id="PTHR43735">
    <property type="entry name" value="APOPTOSIS-INDUCING FACTOR 1"/>
    <property type="match status" value="1"/>
</dbReference>
<dbReference type="Gene3D" id="3.50.50.100">
    <property type="match status" value="1"/>
</dbReference>
<dbReference type="GO" id="GO:0050660">
    <property type="term" value="F:flavin adenine dinucleotide binding"/>
    <property type="evidence" value="ECO:0000318"/>
    <property type="project" value="GO_Central"/>
</dbReference>
<dbReference type="Pfam" id="PF07992">
    <property type="entry name" value="Pyr_redox_2"/>
    <property type="match status" value="1"/>
</dbReference>
<dbReference type="OMA" id="QTEPWIN"/>
<proteinExistence type="inferred from homology"/>
<organism evidence="7 8">
    <name type="scientific">Zostera marina</name>
    <name type="common">Eelgrass</name>
    <dbReference type="NCBI Taxonomy" id="29655"/>
    <lineage>
        <taxon>Eukaryota</taxon>
        <taxon>Viridiplantae</taxon>
        <taxon>Streptophyta</taxon>
        <taxon>Embryophyta</taxon>
        <taxon>Tracheophyta</taxon>
        <taxon>Spermatophyta</taxon>
        <taxon>Magnoliopsida</taxon>
        <taxon>Liliopsida</taxon>
        <taxon>Zosteraceae</taxon>
        <taxon>Zostera</taxon>
    </lineage>
</organism>
<comment type="function">
    <text evidence="5">Putative FAD-dependent oxidoreductase.</text>
</comment>
<evidence type="ECO:0000313" key="7">
    <source>
        <dbReference type="EMBL" id="KMZ56998.1"/>
    </source>
</evidence>
<feature type="domain" description="FAD/NAD(P)-binding" evidence="6">
    <location>
        <begin position="8"/>
        <end position="281"/>
    </location>
</feature>
<dbReference type="EMBL" id="LFYR01002110">
    <property type="protein sequence ID" value="KMZ56998.1"/>
    <property type="molecule type" value="Genomic_DNA"/>
</dbReference>